<proteinExistence type="predicted"/>
<evidence type="ECO:0000313" key="1">
    <source>
        <dbReference type="EMBL" id="SOK59186.1"/>
    </source>
</evidence>
<protein>
    <submittedName>
        <fullName evidence="1">Uncharacterized protein</fullName>
    </submittedName>
</protein>
<dbReference type="Proteomes" id="UP000241364">
    <property type="component" value="Chromosome i"/>
</dbReference>
<gene>
    <name evidence="1" type="primary">g378</name>
</gene>
<name>A0A2C9CZG9_9CAUD</name>
<organism evidence="1 2">
    <name type="scientific">Yersinia phage fHe-Yen9-03</name>
    <dbReference type="NCBI Taxonomy" id="2052743"/>
    <lineage>
        <taxon>Viruses</taxon>
        <taxon>Duplodnaviria</taxon>
        <taxon>Heunggongvirae</taxon>
        <taxon>Uroviricota</taxon>
        <taxon>Caudoviricetes</taxon>
        <taxon>Eneladusvirus</taxon>
        <taxon>Eneladusvirus Yen904</taxon>
    </lineage>
</organism>
<dbReference type="EMBL" id="LT960552">
    <property type="protein sequence ID" value="SOK59186.1"/>
    <property type="molecule type" value="Genomic_DNA"/>
</dbReference>
<reference evidence="2" key="1">
    <citation type="submission" date="2017-10" db="EMBL/GenBank/DDBJ databases">
        <authorList>
            <person name="Skurnik M."/>
        </authorList>
    </citation>
    <scope>NUCLEOTIDE SEQUENCE [LARGE SCALE GENOMIC DNA]</scope>
    <source>
        <strain evidence="2">fHe-Yen9-03</strain>
    </source>
</reference>
<accession>A0A2C9CZG9</accession>
<sequence length="38" mass="4354">MGSFNTTCAVSNTPIREGDKVRLFFLLSHKFSYNFDPL</sequence>
<evidence type="ECO:0000313" key="2">
    <source>
        <dbReference type="Proteomes" id="UP000241364"/>
    </source>
</evidence>